<name>A0AAW4X5N7_LIMRT</name>
<evidence type="ECO:0000259" key="1">
    <source>
        <dbReference type="Pfam" id="PF12682"/>
    </source>
</evidence>
<sequence length="196" mass="22663">MMRMQNRWIISILTTVVTVLAMIIGFGQTRQVQAASNNRTLIIYFSMSGTTKEAAEQIQRDTGADIVRLQRAKAYPKGYDNYARVADRERRRNIHPAIKRNIPNLNRYDTVLIGFPTWWQQPPMVIHSLFDTYDFRGKTIIPFTTSMSTPMKDSMPTMRRLAKADGATIKSGFRYDNNNAQLRRFLQRNGLLQNNN</sequence>
<organism evidence="2 3">
    <name type="scientific">Limosilactobacillus reuteri</name>
    <name type="common">Lactobacillus reuteri</name>
    <dbReference type="NCBI Taxonomy" id="1598"/>
    <lineage>
        <taxon>Bacteria</taxon>
        <taxon>Bacillati</taxon>
        <taxon>Bacillota</taxon>
        <taxon>Bacilli</taxon>
        <taxon>Lactobacillales</taxon>
        <taxon>Lactobacillaceae</taxon>
        <taxon>Limosilactobacillus</taxon>
    </lineage>
</organism>
<dbReference type="AlphaFoldDB" id="A0AAW4X5N7"/>
<dbReference type="PANTHER" id="PTHR39201">
    <property type="entry name" value="EXPORTED PROTEIN-RELATED"/>
    <property type="match status" value="1"/>
</dbReference>
<proteinExistence type="predicted"/>
<evidence type="ECO:0000313" key="2">
    <source>
        <dbReference type="EMBL" id="MCC4477891.1"/>
    </source>
</evidence>
<dbReference type="Gene3D" id="3.40.50.360">
    <property type="match status" value="1"/>
</dbReference>
<dbReference type="GO" id="GO:0010181">
    <property type="term" value="F:FMN binding"/>
    <property type="evidence" value="ECO:0007669"/>
    <property type="project" value="InterPro"/>
</dbReference>
<feature type="domain" description="Flavodoxin-like" evidence="1">
    <location>
        <begin position="40"/>
        <end position="159"/>
    </location>
</feature>
<dbReference type="GO" id="GO:0016651">
    <property type="term" value="F:oxidoreductase activity, acting on NAD(P)H"/>
    <property type="evidence" value="ECO:0007669"/>
    <property type="project" value="UniProtKB-ARBA"/>
</dbReference>
<dbReference type="GO" id="GO:0009055">
    <property type="term" value="F:electron transfer activity"/>
    <property type="evidence" value="ECO:0007669"/>
    <property type="project" value="InterPro"/>
</dbReference>
<dbReference type="PROSITE" id="PS00201">
    <property type="entry name" value="FLAVODOXIN"/>
    <property type="match status" value="1"/>
</dbReference>
<dbReference type="SUPFAM" id="SSF52218">
    <property type="entry name" value="Flavoproteins"/>
    <property type="match status" value="1"/>
</dbReference>
<dbReference type="InterPro" id="IPR008254">
    <property type="entry name" value="Flavodoxin/NO_synth"/>
</dbReference>
<accession>A0AAW4X5N7</accession>
<protein>
    <submittedName>
        <fullName evidence="2">Flavodoxin</fullName>
    </submittedName>
</protein>
<gene>
    <name evidence="2" type="ORF">LMB76_06630</name>
</gene>
<comment type="caution">
    <text evidence="2">The sequence shown here is derived from an EMBL/GenBank/DDBJ whole genome shotgun (WGS) entry which is preliminary data.</text>
</comment>
<dbReference type="RefSeq" id="WP_228340919.1">
    <property type="nucleotide sequence ID" value="NZ_JAJGTC010000043.1"/>
</dbReference>
<dbReference type="InterPro" id="IPR001226">
    <property type="entry name" value="Flavodoxin_CS"/>
</dbReference>
<dbReference type="EMBL" id="JAJGWB010000126">
    <property type="protein sequence ID" value="MCC4477891.1"/>
    <property type="molecule type" value="Genomic_DNA"/>
</dbReference>
<reference evidence="2" key="1">
    <citation type="submission" date="2021-10" db="EMBL/GenBank/DDBJ databases">
        <title>Evolutionary history and lifestyle of the vertebrate symbiont Limosilactobacillus reuteri.</title>
        <authorList>
            <person name="Zheng J."/>
            <person name="Li F."/>
            <person name="Gaenzle M."/>
            <person name="Walter J."/>
        </authorList>
    </citation>
    <scope>NUCLEOTIDE SEQUENCE</scope>
    <source>
        <strain evidence="2">GQ_1_3_1</strain>
    </source>
</reference>
<evidence type="ECO:0000313" key="3">
    <source>
        <dbReference type="Proteomes" id="UP001198026"/>
    </source>
</evidence>
<dbReference type="Pfam" id="PF12682">
    <property type="entry name" value="Flavodoxin_4"/>
    <property type="match status" value="1"/>
</dbReference>
<dbReference type="PANTHER" id="PTHR39201:SF1">
    <property type="entry name" value="FLAVODOXIN-LIKE DOMAIN-CONTAINING PROTEIN"/>
    <property type="match status" value="1"/>
</dbReference>
<dbReference type="InterPro" id="IPR029039">
    <property type="entry name" value="Flavoprotein-like_sf"/>
</dbReference>
<dbReference type="Proteomes" id="UP001198026">
    <property type="component" value="Unassembled WGS sequence"/>
</dbReference>